<feature type="compositionally biased region" description="Low complexity" evidence="1">
    <location>
        <begin position="197"/>
        <end position="216"/>
    </location>
</feature>
<evidence type="ECO:0000256" key="1">
    <source>
        <dbReference type="SAM" id="MobiDB-lite"/>
    </source>
</evidence>
<proteinExistence type="predicted"/>
<feature type="region of interest" description="Disordered" evidence="1">
    <location>
        <begin position="75"/>
        <end position="182"/>
    </location>
</feature>
<dbReference type="KEGG" id="dvm:DvMF_1158"/>
<feature type="region of interest" description="Disordered" evidence="1">
    <location>
        <begin position="197"/>
        <end position="236"/>
    </location>
</feature>
<name>B8DKF0_NITV9</name>
<dbReference type="eggNOG" id="COG3672">
    <property type="taxonomic scope" value="Bacteria"/>
</dbReference>
<dbReference type="HOGENOM" id="CLU_056510_0_0_7"/>
<dbReference type="STRING" id="883.DvMF_1158"/>
<feature type="region of interest" description="Disordered" evidence="1">
    <location>
        <begin position="1"/>
        <end position="21"/>
    </location>
</feature>
<dbReference type="PANTHER" id="PTHR39327">
    <property type="match status" value="1"/>
</dbReference>
<dbReference type="Gene3D" id="3.10.620.30">
    <property type="match status" value="1"/>
</dbReference>
<dbReference type="PANTHER" id="PTHR39327:SF1">
    <property type="entry name" value="BLR5470 PROTEIN"/>
    <property type="match status" value="1"/>
</dbReference>
<organism evidence="2">
    <name type="scientific">Nitratidesulfovibrio vulgaris (strain DSM 19637 / Miyazaki F)</name>
    <name type="common">Desulfovibrio vulgaris</name>
    <dbReference type="NCBI Taxonomy" id="883"/>
    <lineage>
        <taxon>Bacteria</taxon>
        <taxon>Pseudomonadati</taxon>
        <taxon>Thermodesulfobacteriota</taxon>
        <taxon>Desulfovibrionia</taxon>
        <taxon>Desulfovibrionales</taxon>
        <taxon>Desulfovibrionaceae</taxon>
        <taxon>Nitratidesulfovibrio</taxon>
    </lineage>
</organism>
<dbReference type="OrthoDB" id="5401788at2"/>
<reference evidence="2" key="1">
    <citation type="submission" date="2008-10" db="EMBL/GenBank/DDBJ databases">
        <title>Complete sequence of Desulfovibrio vulgaris str. 'Miyazaki F'.</title>
        <authorList>
            <person name="Lucas S."/>
            <person name="Copeland A."/>
            <person name="Lapidus A."/>
            <person name="Glavina del Rio T."/>
            <person name="Dalin E."/>
            <person name="Tice H."/>
            <person name="Bruce D."/>
            <person name="Goodwin L."/>
            <person name="Pitluck S."/>
            <person name="Sims D."/>
            <person name="Brettin T."/>
            <person name="Detter J.C."/>
            <person name="Han C."/>
            <person name="Larimer F."/>
            <person name="Land M."/>
            <person name="Hauser L."/>
            <person name="Kyrpides N."/>
            <person name="Mikhailova N."/>
            <person name="Hazen T.C."/>
            <person name="Richardson P."/>
        </authorList>
    </citation>
    <scope>NUCLEOTIDE SEQUENCE</scope>
    <source>
        <strain evidence="2">Miyazaki F</strain>
    </source>
</reference>
<accession>B8DKF0</accession>
<dbReference type="Pfam" id="PF06035">
    <property type="entry name" value="Peptidase_C93"/>
    <property type="match status" value="1"/>
</dbReference>
<feature type="compositionally biased region" description="Basic and acidic residues" evidence="1">
    <location>
        <begin position="150"/>
        <end position="161"/>
    </location>
</feature>
<evidence type="ECO:0000313" key="2">
    <source>
        <dbReference type="EMBL" id="ACL08112.1"/>
    </source>
</evidence>
<protein>
    <submittedName>
        <fullName evidence="2">Transglutaminase family protein cysteine peptidase BTLCP</fullName>
    </submittedName>
</protein>
<feature type="compositionally biased region" description="Low complexity" evidence="1">
    <location>
        <begin position="87"/>
        <end position="134"/>
    </location>
</feature>
<dbReference type="AlphaFoldDB" id="B8DKF0"/>
<dbReference type="InterPro" id="IPR010319">
    <property type="entry name" value="Transglutaminase-like_Cys_pept"/>
</dbReference>
<gene>
    <name evidence="2" type="ordered locus">DvMF_1158</name>
</gene>
<dbReference type="EMBL" id="CP001197">
    <property type="protein sequence ID" value="ACL08112.1"/>
    <property type="molecule type" value="Genomic_DNA"/>
</dbReference>
<sequence length="430" mass="44864">MRKGDKGEGFGAGSAPHHPGPPVAAGGAGGLFGRCLRALPGLALLAVCSLSMAAGVGPWDAMRPVAAMAGGSAPKAAPMQAEDAGRAARTGAPAPAQVRGAAAGAASDAGEPAREAAGADAGVQAARAVADTAAMPDVPDAAATPGETRPAPKMDGARTADGKGAPPVAADTAPAGTKKADAETVGLPDAPLVAQAEQAGQAGQAGQAKPAGQTAQPRQSAESEQAAEPRQGASSASRGIRLFNTIEFRGPLKNLPKWDRVLNVDRKTPGLIPERALGGRNALWGELRSEWRNLSTMDKLRNVNSLFNQWPYRLDSEVWGVVDYWAAPIEFLRKSGDCEDYAITKYFALKQLGVPVSDMRIVILLDSIRRLAHAILVVYTGGDAYVLDNLSNVVLSHQRYGHYVPQYSINEEFRWAHIPIKGGPGTRRMQ</sequence>